<feature type="compositionally biased region" description="Acidic residues" evidence="2">
    <location>
        <begin position="180"/>
        <end position="206"/>
    </location>
</feature>
<name>A0A8K0HAZ7_9ROSA</name>
<dbReference type="SUPFAM" id="SSF57889">
    <property type="entry name" value="Cysteine-rich domain"/>
    <property type="match status" value="2"/>
</dbReference>
<protein>
    <recommendedName>
        <fullName evidence="3">DC1 domain-containing protein</fullName>
    </recommendedName>
</protein>
<dbReference type="OrthoDB" id="1155852at2759"/>
<dbReference type="PANTHER" id="PTHR46288:SF27">
    <property type="entry name" value="CYSTEINE_HISTIDINE-RICH C1 DOMAIN FAMILY PROTEIN"/>
    <property type="match status" value="1"/>
</dbReference>
<dbReference type="Pfam" id="PF03107">
    <property type="entry name" value="C1_2"/>
    <property type="match status" value="3"/>
</dbReference>
<reference evidence="4" key="1">
    <citation type="submission" date="2020-03" db="EMBL/GenBank/DDBJ databases">
        <title>A high-quality chromosome-level genome assembly of a woody plant with both climbing and erect habits, Rhamnella rubrinervis.</title>
        <authorList>
            <person name="Lu Z."/>
            <person name="Yang Y."/>
            <person name="Zhu X."/>
            <person name="Sun Y."/>
        </authorList>
    </citation>
    <scope>NUCLEOTIDE SEQUENCE</scope>
    <source>
        <strain evidence="4">BYM</strain>
        <tissue evidence="4">Leaf</tissue>
    </source>
</reference>
<comment type="caution">
    <text evidence="4">The sequence shown here is derived from an EMBL/GenBank/DDBJ whole genome shotgun (WGS) entry which is preliminary data.</text>
</comment>
<organism evidence="4 5">
    <name type="scientific">Rhamnella rubrinervis</name>
    <dbReference type="NCBI Taxonomy" id="2594499"/>
    <lineage>
        <taxon>Eukaryota</taxon>
        <taxon>Viridiplantae</taxon>
        <taxon>Streptophyta</taxon>
        <taxon>Embryophyta</taxon>
        <taxon>Tracheophyta</taxon>
        <taxon>Spermatophyta</taxon>
        <taxon>Magnoliopsida</taxon>
        <taxon>eudicotyledons</taxon>
        <taxon>Gunneridae</taxon>
        <taxon>Pentapetalae</taxon>
        <taxon>rosids</taxon>
        <taxon>fabids</taxon>
        <taxon>Rosales</taxon>
        <taxon>Rhamnaceae</taxon>
        <taxon>rhamnoid group</taxon>
        <taxon>Rhamneae</taxon>
        <taxon>Rhamnella</taxon>
    </lineage>
</organism>
<keyword evidence="5" id="KW-1185">Reference proteome</keyword>
<evidence type="ECO:0000256" key="1">
    <source>
        <dbReference type="ARBA" id="ARBA00022737"/>
    </source>
</evidence>
<feature type="region of interest" description="Disordered" evidence="2">
    <location>
        <begin position="177"/>
        <end position="220"/>
    </location>
</feature>
<dbReference type="PANTHER" id="PTHR46288">
    <property type="entry name" value="PHORBOL-ESTER/DAG-TYPE DOMAIN-CONTAINING PROTEIN"/>
    <property type="match status" value="1"/>
</dbReference>
<feature type="domain" description="DC1" evidence="3">
    <location>
        <begin position="120"/>
        <end position="170"/>
    </location>
</feature>
<dbReference type="InterPro" id="IPR046349">
    <property type="entry name" value="C1-like_sf"/>
</dbReference>
<gene>
    <name evidence="4" type="ORF">FNV43_RR09995</name>
</gene>
<dbReference type="EMBL" id="VOIH02000004">
    <property type="protein sequence ID" value="KAF3449267.1"/>
    <property type="molecule type" value="Genomic_DNA"/>
</dbReference>
<evidence type="ECO:0000259" key="3">
    <source>
        <dbReference type="Pfam" id="PF03107"/>
    </source>
</evidence>
<evidence type="ECO:0000256" key="2">
    <source>
        <dbReference type="SAM" id="MobiDB-lite"/>
    </source>
</evidence>
<accession>A0A8K0HAZ7</accession>
<dbReference type="AlphaFoldDB" id="A0A8K0HAZ7"/>
<feature type="domain" description="DC1" evidence="3">
    <location>
        <begin position="5"/>
        <end position="51"/>
    </location>
</feature>
<dbReference type="Proteomes" id="UP000796880">
    <property type="component" value="Unassembled WGS sequence"/>
</dbReference>
<feature type="domain" description="DC1" evidence="3">
    <location>
        <begin position="62"/>
        <end position="108"/>
    </location>
</feature>
<keyword evidence="1" id="KW-0677">Repeat</keyword>
<sequence>MVKPFSHNHPLCPYEVEEDDGITCSGCELELSGSAYKCKRSSCDFHLHKSCFELPRKIQHNFHPQHNLILIPTPPYESGIFVCNACDASGSSFTYNCAACEVDLHVHCSSLPETVTRHDHEHPLALVFSLPAEKEDGNYFTCSVCTTLFKEEYWAYRCKDCDYVTHLDCATHVEANEISKEEEEGEEEDGDEEYQEAEDDDDEEEGNEKGDNDGNDDDEEDYDSIIAQNIKRNAALSMIMINNQRFRTMKMQRATVMRNTHRLYQFNL</sequence>
<proteinExistence type="predicted"/>
<dbReference type="InterPro" id="IPR004146">
    <property type="entry name" value="DC1"/>
</dbReference>
<dbReference type="Gene3D" id="3.30.60.20">
    <property type="match status" value="1"/>
</dbReference>
<evidence type="ECO:0000313" key="4">
    <source>
        <dbReference type="EMBL" id="KAF3449267.1"/>
    </source>
</evidence>
<evidence type="ECO:0000313" key="5">
    <source>
        <dbReference type="Proteomes" id="UP000796880"/>
    </source>
</evidence>